<proteinExistence type="predicted"/>
<sequence>MCSIVLSIAQQVAANLERFGVQTVLTRRDDQEIDLDPRVQFAE</sequence>
<keyword evidence="2" id="KW-1185">Reference proteome</keyword>
<evidence type="ECO:0000313" key="1">
    <source>
        <dbReference type="EMBL" id="MBD2545355.1"/>
    </source>
</evidence>
<protein>
    <submittedName>
        <fullName evidence="1">N-acetylmuramoyl-L-alanine amidase</fullName>
    </submittedName>
</protein>
<name>A0ABR8EHW8_9CYAN</name>
<accession>A0ABR8EHW8</accession>
<dbReference type="SUPFAM" id="SSF53187">
    <property type="entry name" value="Zn-dependent exopeptidases"/>
    <property type="match status" value="1"/>
</dbReference>
<gene>
    <name evidence="1" type="ORF">H6G72_16240</name>
</gene>
<organism evidence="1 2">
    <name type="scientific">Planktothricoides raciborskii FACHB-1370</name>
    <dbReference type="NCBI Taxonomy" id="2949576"/>
    <lineage>
        <taxon>Bacteria</taxon>
        <taxon>Bacillati</taxon>
        <taxon>Cyanobacteriota</taxon>
        <taxon>Cyanophyceae</taxon>
        <taxon>Oscillatoriophycideae</taxon>
        <taxon>Oscillatoriales</taxon>
        <taxon>Oscillatoriaceae</taxon>
        <taxon>Planktothricoides</taxon>
    </lineage>
</organism>
<reference evidence="1 2" key="1">
    <citation type="journal article" date="2020" name="ISME J.">
        <title>Comparative genomics reveals insights into cyanobacterial evolution and habitat adaptation.</title>
        <authorList>
            <person name="Chen M.Y."/>
            <person name="Teng W.K."/>
            <person name="Zhao L."/>
            <person name="Hu C.X."/>
            <person name="Zhou Y.K."/>
            <person name="Han B.P."/>
            <person name="Song L.R."/>
            <person name="Shu W.S."/>
        </authorList>
    </citation>
    <scope>NUCLEOTIDE SEQUENCE [LARGE SCALE GENOMIC DNA]</scope>
    <source>
        <strain evidence="1 2">FACHB-1370</strain>
    </source>
</reference>
<evidence type="ECO:0000313" key="2">
    <source>
        <dbReference type="Proteomes" id="UP000641954"/>
    </source>
</evidence>
<dbReference type="EMBL" id="JACJSK010000022">
    <property type="protein sequence ID" value="MBD2545355.1"/>
    <property type="molecule type" value="Genomic_DNA"/>
</dbReference>
<dbReference type="Gene3D" id="3.40.630.40">
    <property type="entry name" value="Zn-dependent exopeptidases"/>
    <property type="match status" value="1"/>
</dbReference>
<comment type="caution">
    <text evidence="1">The sequence shown here is derived from an EMBL/GenBank/DDBJ whole genome shotgun (WGS) entry which is preliminary data.</text>
</comment>
<dbReference type="Proteomes" id="UP000641954">
    <property type="component" value="Unassembled WGS sequence"/>
</dbReference>